<dbReference type="eggNOG" id="KOG2188">
    <property type="taxonomic scope" value="Eukaryota"/>
</dbReference>
<dbReference type="InterPro" id="IPR016024">
    <property type="entry name" value="ARM-type_fold"/>
</dbReference>
<accession>F2UIP1</accession>
<evidence type="ECO:0000256" key="2">
    <source>
        <dbReference type="PROSITE-ProRule" id="PRU00317"/>
    </source>
</evidence>
<dbReference type="InterPro" id="IPR040000">
    <property type="entry name" value="NOP9"/>
</dbReference>
<feature type="compositionally biased region" description="Basic and acidic residues" evidence="3">
    <location>
        <begin position="813"/>
        <end position="832"/>
    </location>
</feature>
<dbReference type="GO" id="GO:0000480">
    <property type="term" value="P:endonucleolytic cleavage in 5'-ETS of tricistronic rRNA transcript (SSU-rRNA, 5.8S rRNA, LSU-rRNA)"/>
    <property type="evidence" value="ECO:0007669"/>
    <property type="project" value="TreeGrafter"/>
</dbReference>
<feature type="compositionally biased region" description="Acidic residues" evidence="3">
    <location>
        <begin position="706"/>
        <end position="721"/>
    </location>
</feature>
<dbReference type="PANTHER" id="PTHR13102">
    <property type="entry name" value="NUCLEOLAR PROTEIN 9"/>
    <property type="match status" value="1"/>
</dbReference>
<dbReference type="PANTHER" id="PTHR13102:SF0">
    <property type="entry name" value="NUCLEOLAR PROTEIN 9"/>
    <property type="match status" value="1"/>
</dbReference>
<dbReference type="RefSeq" id="XP_004990929.1">
    <property type="nucleotide sequence ID" value="XM_004990872.1"/>
</dbReference>
<dbReference type="GeneID" id="16071492"/>
<feature type="compositionally biased region" description="Basic residues" evidence="3">
    <location>
        <begin position="731"/>
        <end position="740"/>
    </location>
</feature>
<dbReference type="Proteomes" id="UP000007799">
    <property type="component" value="Unassembled WGS sequence"/>
</dbReference>
<evidence type="ECO:0000256" key="3">
    <source>
        <dbReference type="SAM" id="MobiDB-lite"/>
    </source>
</evidence>
<dbReference type="GO" id="GO:0005730">
    <property type="term" value="C:nucleolus"/>
    <property type="evidence" value="ECO:0007669"/>
    <property type="project" value="TreeGrafter"/>
</dbReference>
<feature type="region of interest" description="Disordered" evidence="3">
    <location>
        <begin position="655"/>
        <end position="849"/>
    </location>
</feature>
<dbReference type="SUPFAM" id="SSF48371">
    <property type="entry name" value="ARM repeat"/>
    <property type="match status" value="2"/>
</dbReference>
<dbReference type="OMA" id="HHLVRNF"/>
<evidence type="ECO:0000313" key="4">
    <source>
        <dbReference type="EMBL" id="EGD77090.1"/>
    </source>
</evidence>
<evidence type="ECO:0008006" key="6">
    <source>
        <dbReference type="Google" id="ProtNLM"/>
    </source>
</evidence>
<dbReference type="FunCoup" id="F2UIP1">
    <property type="interactions" value="1160"/>
</dbReference>
<feature type="repeat" description="Pumilio" evidence="2">
    <location>
        <begin position="73"/>
        <end position="108"/>
    </location>
</feature>
<protein>
    <recommendedName>
        <fullName evidence="6">Pumilio domain-containing protein NOP9</fullName>
    </recommendedName>
</protein>
<dbReference type="SMART" id="SM00025">
    <property type="entry name" value="Pumilio"/>
    <property type="match status" value="7"/>
</dbReference>
<dbReference type="GO" id="GO:0000447">
    <property type="term" value="P:endonucleolytic cleavage in ITS1 to separate SSU-rRNA from 5.8S rRNA and LSU-rRNA from tricistronic rRNA transcript (SSU-rRNA, 5.8S rRNA, LSU-rRNA)"/>
    <property type="evidence" value="ECO:0007669"/>
    <property type="project" value="TreeGrafter"/>
</dbReference>
<feature type="compositionally biased region" description="Basic residues" evidence="3">
    <location>
        <begin position="223"/>
        <end position="239"/>
    </location>
</feature>
<dbReference type="InParanoid" id="F2UIP1"/>
<dbReference type="GO" id="GO:0003723">
    <property type="term" value="F:RNA binding"/>
    <property type="evidence" value="ECO:0007669"/>
    <property type="project" value="InterPro"/>
</dbReference>
<feature type="compositionally biased region" description="Basic residues" evidence="3">
    <location>
        <begin position="833"/>
        <end position="849"/>
    </location>
</feature>
<dbReference type="AlphaFoldDB" id="F2UIP1"/>
<sequence>MEGGAEVEQSRQELLDYMRRVEERLDATALLEARQQQQYQGQDDDDMANDPALAMAFEDQEDKQVFLSNVLEELKDSLYRVSCDLRGSRVLEKMINHLSMTSTATILESIQPFMQDAVYHRYSSHVLQALIDKAQRIDEAKQSGDEHPHALVPHIVNLANTVIEHVDSLVADTYASHVVRSLLFATAGMPSENDLLRSFTSASYRKAFNTDGGRHRGGSVARGRGRGRGRQFHTNKHGHAYLPNQSSSSSHSSSAQHMQHTATPSSVPEELAEVRQKLLNALRDSPQARTWITDSLAGPVLQSAMDVVTVTAGKPACSAFCRGLLGTYLTETAREEVNEKAALRLPLLLKDKAASHLLEKVIKDCTTDVVHDIYVKGVRNQAVDMAVHPVTNFVVQRLLQHMSGDDCALLNQELMPHIEDILAEQRSSVVVEMLRAAARHARGQRKLFKAMLTAFHIPQAELVQCLPLFLSLTTLDHYKELLSSGEYSADDIACNAVGSQVVQALLDFEPEEITVVLAGFLRLTADQLVKLSCKRFGSFAMQKFFSSASVGAKQKAKVARVLSKHDTAISAMACHSAGSHVIDSMWAAIDVNLKEAVAGRLLAAEAKLKESPQGRTVMRNCRLAHFKWKKQEWMQKQEANARKAKMFKDIIGHEEEEQEEQAATAAKDAAAEPKHEIDEMFDAKDEPKRKKKHKDKKQAKKQADDSGADDGDDDGDGDVGDGAEISAAASAKKRKKNKSKQFKDLAFISDALTAGKKKKKKGKKNKNKEHDAGDDENDAHAEVKQRKNKKKNDNEEGEGSGGDDDDAGDAGDGEPRSKKSKTGDADSEEKTASKKKTKKKKSKKGKKGE</sequence>
<evidence type="ECO:0000256" key="1">
    <source>
        <dbReference type="ARBA" id="ARBA00022737"/>
    </source>
</evidence>
<name>F2UIP1_SALR5</name>
<dbReference type="GO" id="GO:0030686">
    <property type="term" value="C:90S preribosome"/>
    <property type="evidence" value="ECO:0007669"/>
    <property type="project" value="TreeGrafter"/>
</dbReference>
<dbReference type="GO" id="GO:0030688">
    <property type="term" value="C:preribosome, small subunit precursor"/>
    <property type="evidence" value="ECO:0007669"/>
    <property type="project" value="TreeGrafter"/>
</dbReference>
<dbReference type="KEGG" id="sre:PTSG_07428"/>
<dbReference type="EMBL" id="GL832976">
    <property type="protein sequence ID" value="EGD77090.1"/>
    <property type="molecule type" value="Genomic_DNA"/>
</dbReference>
<feature type="compositionally biased region" description="Basic residues" evidence="3">
    <location>
        <begin position="689"/>
        <end position="700"/>
    </location>
</feature>
<proteinExistence type="predicted"/>
<feature type="compositionally biased region" description="Acidic residues" evidence="3">
    <location>
        <begin position="795"/>
        <end position="812"/>
    </location>
</feature>
<dbReference type="GO" id="GO:0000472">
    <property type="term" value="P:endonucleolytic cleavage to generate mature 5'-end of SSU-rRNA from (SSU-rRNA, 5.8S rRNA, LSU-rRNA)"/>
    <property type="evidence" value="ECO:0007669"/>
    <property type="project" value="TreeGrafter"/>
</dbReference>
<feature type="region of interest" description="Disordered" evidence="3">
    <location>
        <begin position="210"/>
        <end position="269"/>
    </location>
</feature>
<dbReference type="InterPro" id="IPR011989">
    <property type="entry name" value="ARM-like"/>
</dbReference>
<feature type="compositionally biased region" description="Polar residues" evidence="3">
    <location>
        <begin position="255"/>
        <end position="266"/>
    </location>
</feature>
<evidence type="ECO:0000313" key="5">
    <source>
        <dbReference type="Proteomes" id="UP000007799"/>
    </source>
</evidence>
<feature type="compositionally biased region" description="Basic and acidic residues" evidence="3">
    <location>
        <begin position="669"/>
        <end position="688"/>
    </location>
</feature>
<dbReference type="GO" id="GO:0000056">
    <property type="term" value="P:ribosomal small subunit export from nucleus"/>
    <property type="evidence" value="ECO:0007669"/>
    <property type="project" value="TreeGrafter"/>
</dbReference>
<dbReference type="OrthoDB" id="9987665at2759"/>
<keyword evidence="1" id="KW-0677">Repeat</keyword>
<dbReference type="Gene3D" id="1.25.10.10">
    <property type="entry name" value="Leucine-rich Repeat Variant"/>
    <property type="match status" value="2"/>
</dbReference>
<feature type="compositionally biased region" description="Basic residues" evidence="3">
    <location>
        <begin position="755"/>
        <end position="767"/>
    </location>
</feature>
<dbReference type="PROSITE" id="PS50302">
    <property type="entry name" value="PUM"/>
    <property type="match status" value="1"/>
</dbReference>
<dbReference type="Pfam" id="PF22493">
    <property type="entry name" value="PUF_NOP9"/>
    <property type="match status" value="2"/>
</dbReference>
<organism evidence="5">
    <name type="scientific">Salpingoeca rosetta (strain ATCC 50818 / BSB-021)</name>
    <dbReference type="NCBI Taxonomy" id="946362"/>
    <lineage>
        <taxon>Eukaryota</taxon>
        <taxon>Choanoflagellata</taxon>
        <taxon>Craspedida</taxon>
        <taxon>Salpingoecidae</taxon>
        <taxon>Salpingoeca</taxon>
    </lineage>
</organism>
<reference evidence="4" key="1">
    <citation type="submission" date="2009-08" db="EMBL/GenBank/DDBJ databases">
        <title>Annotation of Salpingoeca rosetta.</title>
        <authorList>
            <consortium name="The Broad Institute Genome Sequencing Platform"/>
            <person name="Russ C."/>
            <person name="Cuomo C."/>
            <person name="Burger G."/>
            <person name="Gray M.W."/>
            <person name="Holland P.W.H."/>
            <person name="King N."/>
            <person name="Lang F.B.F."/>
            <person name="Roger A.J."/>
            <person name="Ruiz-Trillo I."/>
            <person name="Young S.K."/>
            <person name="Zeng Q."/>
            <person name="Gargeya S."/>
            <person name="Alvarado L."/>
            <person name="Berlin A."/>
            <person name="Chapman S.B."/>
            <person name="Chen Z."/>
            <person name="Freedman E."/>
            <person name="Gellesch M."/>
            <person name="Goldberg J."/>
            <person name="Griggs A."/>
            <person name="Gujja S."/>
            <person name="Heilman E."/>
            <person name="Heiman D."/>
            <person name="Howarth C."/>
            <person name="Mehta T."/>
            <person name="Neiman D."/>
            <person name="Pearson M."/>
            <person name="Roberts A."/>
            <person name="Saif S."/>
            <person name="Shea T."/>
            <person name="Shenoy N."/>
            <person name="Sisk P."/>
            <person name="Stolte C."/>
            <person name="Sykes S."/>
            <person name="White J."/>
            <person name="Yandava C."/>
            <person name="Haas B."/>
            <person name="Nusbaum C."/>
            <person name="Birren B."/>
        </authorList>
    </citation>
    <scope>NUCLEOTIDE SEQUENCE [LARGE SCALE GENOMIC DNA]</scope>
    <source>
        <strain evidence="4">ATCC 50818</strain>
    </source>
</reference>
<dbReference type="STRING" id="946362.F2UIP1"/>
<gene>
    <name evidence="4" type="ORF">PTSG_07428</name>
</gene>
<dbReference type="InterPro" id="IPR001313">
    <property type="entry name" value="Pumilio_RNA-bd_rpt"/>
</dbReference>
<keyword evidence="5" id="KW-1185">Reference proteome</keyword>